<dbReference type="GO" id="GO:0004674">
    <property type="term" value="F:protein serine/threonine kinase activity"/>
    <property type="evidence" value="ECO:0007669"/>
    <property type="project" value="UniProtKB-KW"/>
</dbReference>
<evidence type="ECO:0000256" key="4">
    <source>
        <dbReference type="ARBA" id="ARBA00022737"/>
    </source>
</evidence>
<dbReference type="Gene3D" id="3.30.200.20">
    <property type="entry name" value="Phosphorylase Kinase, domain 1"/>
    <property type="match status" value="1"/>
</dbReference>
<feature type="region of interest" description="Disordered" evidence="10">
    <location>
        <begin position="534"/>
        <end position="567"/>
    </location>
</feature>
<dbReference type="Gene3D" id="1.10.510.10">
    <property type="entry name" value="Transferase(Phosphotransferase) domain 1"/>
    <property type="match status" value="1"/>
</dbReference>
<keyword evidence="7" id="KW-0067">ATP-binding</keyword>
<accession>A0A4S2D5A9</accession>
<sequence>MSDGLIAERFRLRKLRGSGGTAAVFEADDTRHGRRVAVKLLHPHLAVGPVAWEAFFEEVRAAQAIAHPNIAEVYDAGLAPGDPPVAWIAMELVEGVTLADHVRERGPLTIVDAVAVFAAVLDATGAAHAGGVVHRDITPSNIMLTSRGSADADGTVSGIRLLDFGLADVPGRTTRGADPLLSGAASEEAGAGVVASVPYASPEQLSGEAVGEASDIYQIGATLFFALTGRSPFEGETAAVVRAHLSAPPPVPSARRRGIPPALDRLVTTAMLKRPQDRYPDAAAMRAALDAVVDVGPGEAMAASPTVATRVYRTRLPGGDVPTGGSGLPLASTPGPSPASLSHTRGAWRAPLIAAGLIAAVTAAAGWSAMAASTPENPIATAGAAATATATSAPSASPADTAAVSARRVVPDVRGLTVDEAVSTVERAGLTVGDIGRDDGPAVRDTVLASVPAAGDEARAGAVIALRAASGLNTVPVVTGMVPAEAQGVLSAAGFSSRVAAGGSGVPGVVAETAPGPGQDAAVGTVVVLRVPPEASATPRASASPTLTPLPSSTPIDMPPATEPPRP</sequence>
<dbReference type="AlphaFoldDB" id="A0A4S2D5A9"/>
<proteinExistence type="predicted"/>
<feature type="domain" description="PASTA" evidence="12">
    <location>
        <begin position="404"/>
        <end position="470"/>
    </location>
</feature>
<evidence type="ECO:0000256" key="6">
    <source>
        <dbReference type="ARBA" id="ARBA00022777"/>
    </source>
</evidence>
<evidence type="ECO:0000313" key="13">
    <source>
        <dbReference type="EMBL" id="TGY36778.1"/>
    </source>
</evidence>
<dbReference type="InterPro" id="IPR008266">
    <property type="entry name" value="Tyr_kinase_AS"/>
</dbReference>
<evidence type="ECO:0000256" key="5">
    <source>
        <dbReference type="ARBA" id="ARBA00022741"/>
    </source>
</evidence>
<evidence type="ECO:0000256" key="2">
    <source>
        <dbReference type="ARBA" id="ARBA00022527"/>
    </source>
</evidence>
<keyword evidence="2" id="KW-0723">Serine/threonine-protein kinase</keyword>
<dbReference type="OrthoDB" id="9762169at2"/>
<evidence type="ECO:0000313" key="14">
    <source>
        <dbReference type="Proteomes" id="UP000309893"/>
    </source>
</evidence>
<dbReference type="CDD" id="cd06577">
    <property type="entry name" value="PASTA_pknB"/>
    <property type="match status" value="2"/>
</dbReference>
<evidence type="ECO:0000256" key="9">
    <source>
        <dbReference type="ARBA" id="ARBA00048679"/>
    </source>
</evidence>
<evidence type="ECO:0000259" key="12">
    <source>
        <dbReference type="PROSITE" id="PS51178"/>
    </source>
</evidence>
<organism evidence="13 14">
    <name type="scientific">Microbacterium laevaniformans</name>
    <dbReference type="NCBI Taxonomy" id="36807"/>
    <lineage>
        <taxon>Bacteria</taxon>
        <taxon>Bacillati</taxon>
        <taxon>Actinomycetota</taxon>
        <taxon>Actinomycetes</taxon>
        <taxon>Micrococcales</taxon>
        <taxon>Microbacteriaceae</taxon>
        <taxon>Microbacterium</taxon>
    </lineage>
</organism>
<evidence type="ECO:0000256" key="3">
    <source>
        <dbReference type="ARBA" id="ARBA00022679"/>
    </source>
</evidence>
<evidence type="ECO:0000256" key="7">
    <source>
        <dbReference type="ARBA" id="ARBA00022840"/>
    </source>
</evidence>
<dbReference type="EMBL" id="SRYO01000005">
    <property type="protein sequence ID" value="TGY36778.1"/>
    <property type="molecule type" value="Genomic_DNA"/>
</dbReference>
<evidence type="ECO:0000256" key="1">
    <source>
        <dbReference type="ARBA" id="ARBA00012513"/>
    </source>
</evidence>
<reference evidence="13 14" key="1">
    <citation type="submission" date="2019-04" db="EMBL/GenBank/DDBJ databases">
        <title>Microbes associate with the intestines of laboratory mice.</title>
        <authorList>
            <person name="Navarre W."/>
            <person name="Wong E."/>
            <person name="Huang K."/>
            <person name="Tropini C."/>
            <person name="Ng K."/>
            <person name="Yu B."/>
        </authorList>
    </citation>
    <scope>NUCLEOTIDE SEQUENCE [LARGE SCALE GENOMIC DNA]</scope>
    <source>
        <strain evidence="13 14">NM46_B2-13</strain>
    </source>
</reference>
<evidence type="ECO:0000256" key="10">
    <source>
        <dbReference type="SAM" id="MobiDB-lite"/>
    </source>
</evidence>
<dbReference type="PROSITE" id="PS51178">
    <property type="entry name" value="PASTA"/>
    <property type="match status" value="2"/>
</dbReference>
<gene>
    <name evidence="13" type="ORF">E5344_09185</name>
</gene>
<dbReference type="PANTHER" id="PTHR43289">
    <property type="entry name" value="MITOGEN-ACTIVATED PROTEIN KINASE KINASE KINASE 20-RELATED"/>
    <property type="match status" value="1"/>
</dbReference>
<keyword evidence="5" id="KW-0547">Nucleotide-binding</keyword>
<dbReference type="CDD" id="cd14014">
    <property type="entry name" value="STKc_PknB_like"/>
    <property type="match status" value="1"/>
</dbReference>
<dbReference type="Pfam" id="PF03793">
    <property type="entry name" value="PASTA"/>
    <property type="match status" value="1"/>
</dbReference>
<dbReference type="RefSeq" id="WP_135949420.1">
    <property type="nucleotide sequence ID" value="NZ_SRYO01000005.1"/>
</dbReference>
<keyword evidence="4" id="KW-0677">Repeat</keyword>
<dbReference type="SMART" id="SM00740">
    <property type="entry name" value="PASTA"/>
    <property type="match status" value="2"/>
</dbReference>
<feature type="domain" description="Protein kinase" evidence="11">
    <location>
        <begin position="10"/>
        <end position="293"/>
    </location>
</feature>
<comment type="caution">
    <text evidence="13">The sequence shown here is derived from an EMBL/GenBank/DDBJ whole genome shotgun (WGS) entry which is preliminary data.</text>
</comment>
<keyword evidence="3" id="KW-0808">Transferase</keyword>
<dbReference type="PANTHER" id="PTHR43289:SF6">
    <property type="entry name" value="SERINE_THREONINE-PROTEIN KINASE NEKL-3"/>
    <property type="match status" value="1"/>
</dbReference>
<dbReference type="SUPFAM" id="SSF56112">
    <property type="entry name" value="Protein kinase-like (PK-like)"/>
    <property type="match status" value="1"/>
</dbReference>
<protein>
    <recommendedName>
        <fullName evidence="1">non-specific serine/threonine protein kinase</fullName>
        <ecNumber evidence="1">2.7.11.1</ecNumber>
    </recommendedName>
</protein>
<dbReference type="Proteomes" id="UP000309893">
    <property type="component" value="Unassembled WGS sequence"/>
</dbReference>
<keyword evidence="6 13" id="KW-0418">Kinase</keyword>
<feature type="compositionally biased region" description="Low complexity" evidence="10">
    <location>
        <begin position="534"/>
        <end position="555"/>
    </location>
</feature>
<dbReference type="EC" id="2.7.11.1" evidence="1"/>
<dbReference type="InterPro" id="IPR005543">
    <property type="entry name" value="PASTA_dom"/>
</dbReference>
<dbReference type="PROSITE" id="PS00109">
    <property type="entry name" value="PROTEIN_KINASE_TYR"/>
    <property type="match status" value="1"/>
</dbReference>
<evidence type="ECO:0000259" key="11">
    <source>
        <dbReference type="PROSITE" id="PS50011"/>
    </source>
</evidence>
<comment type="catalytic activity">
    <reaction evidence="9">
        <text>L-seryl-[protein] + ATP = O-phospho-L-seryl-[protein] + ADP + H(+)</text>
        <dbReference type="Rhea" id="RHEA:17989"/>
        <dbReference type="Rhea" id="RHEA-COMP:9863"/>
        <dbReference type="Rhea" id="RHEA-COMP:11604"/>
        <dbReference type="ChEBI" id="CHEBI:15378"/>
        <dbReference type="ChEBI" id="CHEBI:29999"/>
        <dbReference type="ChEBI" id="CHEBI:30616"/>
        <dbReference type="ChEBI" id="CHEBI:83421"/>
        <dbReference type="ChEBI" id="CHEBI:456216"/>
        <dbReference type="EC" id="2.7.11.1"/>
    </reaction>
</comment>
<feature type="domain" description="PASTA" evidence="12">
    <location>
        <begin position="471"/>
        <end position="533"/>
    </location>
</feature>
<dbReference type="InterPro" id="IPR000719">
    <property type="entry name" value="Prot_kinase_dom"/>
</dbReference>
<feature type="region of interest" description="Disordered" evidence="10">
    <location>
        <begin position="318"/>
        <end position="343"/>
    </location>
</feature>
<dbReference type="GO" id="GO:0005524">
    <property type="term" value="F:ATP binding"/>
    <property type="evidence" value="ECO:0007669"/>
    <property type="project" value="UniProtKB-KW"/>
</dbReference>
<dbReference type="PROSITE" id="PS50011">
    <property type="entry name" value="PROTEIN_KINASE_DOM"/>
    <property type="match status" value="1"/>
</dbReference>
<dbReference type="InterPro" id="IPR011009">
    <property type="entry name" value="Kinase-like_dom_sf"/>
</dbReference>
<dbReference type="Gene3D" id="3.30.10.20">
    <property type="match status" value="2"/>
</dbReference>
<name>A0A4S2D5A9_9MICO</name>
<dbReference type="Pfam" id="PF00069">
    <property type="entry name" value="Pkinase"/>
    <property type="match status" value="1"/>
</dbReference>
<comment type="catalytic activity">
    <reaction evidence="8">
        <text>L-threonyl-[protein] + ATP = O-phospho-L-threonyl-[protein] + ADP + H(+)</text>
        <dbReference type="Rhea" id="RHEA:46608"/>
        <dbReference type="Rhea" id="RHEA-COMP:11060"/>
        <dbReference type="Rhea" id="RHEA-COMP:11605"/>
        <dbReference type="ChEBI" id="CHEBI:15378"/>
        <dbReference type="ChEBI" id="CHEBI:30013"/>
        <dbReference type="ChEBI" id="CHEBI:30616"/>
        <dbReference type="ChEBI" id="CHEBI:61977"/>
        <dbReference type="ChEBI" id="CHEBI:456216"/>
        <dbReference type="EC" id="2.7.11.1"/>
    </reaction>
</comment>
<evidence type="ECO:0000256" key="8">
    <source>
        <dbReference type="ARBA" id="ARBA00047899"/>
    </source>
</evidence>
<feature type="compositionally biased region" description="Pro residues" evidence="10">
    <location>
        <begin position="557"/>
        <end position="567"/>
    </location>
</feature>